<evidence type="ECO:0000313" key="12">
    <source>
        <dbReference type="EMBL" id="MET4635589.1"/>
    </source>
</evidence>
<comment type="similarity">
    <text evidence="2">Belongs to the TsaE family.</text>
</comment>
<dbReference type="EMBL" id="JBEPSM010000003">
    <property type="protein sequence ID" value="MET4635589.1"/>
    <property type="molecule type" value="Genomic_DNA"/>
</dbReference>
<dbReference type="InterPro" id="IPR012180">
    <property type="entry name" value="Bifunc_ATPase/PTrfase"/>
</dbReference>
<dbReference type="RefSeq" id="WP_354553077.1">
    <property type="nucleotide sequence ID" value="NZ_JBEPSM010000003.1"/>
</dbReference>
<keyword evidence="13" id="KW-1185">Reference proteome</keyword>
<accession>A0ABV2R2T7</accession>
<comment type="subcellular location">
    <subcellularLocation>
        <location evidence="1">Cytoplasm</location>
    </subcellularLocation>
</comment>
<keyword evidence="6" id="KW-0479">Metal-binding</keyword>
<evidence type="ECO:0000256" key="6">
    <source>
        <dbReference type="ARBA" id="ARBA00022723"/>
    </source>
</evidence>
<evidence type="ECO:0000256" key="2">
    <source>
        <dbReference type="ARBA" id="ARBA00007599"/>
    </source>
</evidence>
<dbReference type="Gene3D" id="3.30.200.20">
    <property type="entry name" value="Phosphorylase Kinase, domain 1"/>
    <property type="match status" value="1"/>
</dbReference>
<dbReference type="Gene3D" id="3.40.50.300">
    <property type="entry name" value="P-loop containing nucleotide triphosphate hydrolases"/>
    <property type="match status" value="1"/>
</dbReference>
<keyword evidence="8" id="KW-0067">ATP-binding</keyword>
<evidence type="ECO:0000259" key="11">
    <source>
        <dbReference type="Pfam" id="PF01636"/>
    </source>
</evidence>
<keyword evidence="4" id="KW-0963">Cytoplasm</keyword>
<evidence type="ECO:0000256" key="9">
    <source>
        <dbReference type="ARBA" id="ARBA00022842"/>
    </source>
</evidence>
<dbReference type="SUPFAM" id="SSF52540">
    <property type="entry name" value="P-loop containing nucleoside triphosphate hydrolases"/>
    <property type="match status" value="1"/>
</dbReference>
<dbReference type="Pfam" id="PF01636">
    <property type="entry name" value="APH"/>
    <property type="match status" value="1"/>
</dbReference>
<dbReference type="InterPro" id="IPR002575">
    <property type="entry name" value="Aminoglycoside_PTrfase"/>
</dbReference>
<feature type="domain" description="Aminoglycoside phosphotransferase" evidence="11">
    <location>
        <begin position="173"/>
        <end position="422"/>
    </location>
</feature>
<reference evidence="12 13" key="1">
    <citation type="submission" date="2024-06" db="EMBL/GenBank/DDBJ databases">
        <title>Sorghum-associated microbial communities from plants grown in Nebraska, USA.</title>
        <authorList>
            <person name="Schachtman D."/>
        </authorList>
    </citation>
    <scope>NUCLEOTIDE SEQUENCE [LARGE SCALE GENOMIC DNA]</scope>
    <source>
        <strain evidence="12 13">3207</strain>
    </source>
</reference>
<evidence type="ECO:0000256" key="1">
    <source>
        <dbReference type="ARBA" id="ARBA00004496"/>
    </source>
</evidence>
<dbReference type="InterPro" id="IPR027417">
    <property type="entry name" value="P-loop_NTPase"/>
</dbReference>
<evidence type="ECO:0000313" key="13">
    <source>
        <dbReference type="Proteomes" id="UP001549321"/>
    </source>
</evidence>
<dbReference type="Proteomes" id="UP001549321">
    <property type="component" value="Unassembled WGS sequence"/>
</dbReference>
<dbReference type="PANTHER" id="PTHR33540:SF2">
    <property type="entry name" value="TRNA THREONYLCARBAMOYLADENOSINE BIOSYNTHESIS PROTEIN TSAE"/>
    <property type="match status" value="1"/>
</dbReference>
<keyword evidence="12" id="KW-0808">Transferase</keyword>
<organism evidence="12 13">
    <name type="scientific">Kaistia defluvii</name>
    <dbReference type="NCBI Taxonomy" id="410841"/>
    <lineage>
        <taxon>Bacteria</taxon>
        <taxon>Pseudomonadati</taxon>
        <taxon>Pseudomonadota</taxon>
        <taxon>Alphaproteobacteria</taxon>
        <taxon>Hyphomicrobiales</taxon>
        <taxon>Kaistiaceae</taxon>
        <taxon>Kaistia</taxon>
    </lineage>
</organism>
<protein>
    <recommendedName>
        <fullName evidence="3">tRNA threonylcarbamoyladenosine biosynthesis protein TsaE</fullName>
    </recommendedName>
    <alternativeName>
        <fullName evidence="10">t(6)A37 threonylcarbamoyladenosine biosynthesis protein TsaE</fullName>
    </alternativeName>
</protein>
<dbReference type="PIRSF" id="PIRSF036599">
    <property type="entry name" value="AtpPhos"/>
    <property type="match status" value="1"/>
</dbReference>
<comment type="caution">
    <text evidence="12">The sequence shown here is derived from an EMBL/GenBank/DDBJ whole genome shotgun (WGS) entry which is preliminary data.</text>
</comment>
<dbReference type="SUPFAM" id="SSF56112">
    <property type="entry name" value="Protein kinase-like (PK-like)"/>
    <property type="match status" value="1"/>
</dbReference>
<dbReference type="Pfam" id="PF02367">
    <property type="entry name" value="TsaE"/>
    <property type="match status" value="1"/>
</dbReference>
<evidence type="ECO:0000256" key="8">
    <source>
        <dbReference type="ARBA" id="ARBA00022840"/>
    </source>
</evidence>
<proteinExistence type="inferred from homology"/>
<keyword evidence="5" id="KW-0819">tRNA processing</keyword>
<keyword evidence="9" id="KW-0460">Magnesium</keyword>
<evidence type="ECO:0000256" key="3">
    <source>
        <dbReference type="ARBA" id="ARBA00019010"/>
    </source>
</evidence>
<dbReference type="InterPro" id="IPR011009">
    <property type="entry name" value="Kinase-like_dom_sf"/>
</dbReference>
<evidence type="ECO:0000256" key="5">
    <source>
        <dbReference type="ARBA" id="ARBA00022694"/>
    </source>
</evidence>
<dbReference type="Gene3D" id="3.90.1200.10">
    <property type="match status" value="1"/>
</dbReference>
<evidence type="ECO:0000256" key="4">
    <source>
        <dbReference type="ARBA" id="ARBA00022490"/>
    </source>
</evidence>
<keyword evidence="7" id="KW-0547">Nucleotide-binding</keyword>
<dbReference type="NCBIfam" id="TIGR00150">
    <property type="entry name" value="T6A_YjeE"/>
    <property type="match status" value="1"/>
</dbReference>
<dbReference type="PANTHER" id="PTHR33540">
    <property type="entry name" value="TRNA THREONYLCARBAMOYLADENOSINE BIOSYNTHESIS PROTEIN TSAE"/>
    <property type="match status" value="1"/>
</dbReference>
<name>A0ABV2R2T7_9HYPH</name>
<dbReference type="InterPro" id="IPR003442">
    <property type="entry name" value="T6A_TsaE"/>
</dbReference>
<sequence>MSTLEPIRIELPDEAATLRLAEDVAAKLAIGDVIALRGDLGAGKTSFARALIRAVAADAAYEVPSPTFTIVQTYDTRLPIAHFDLYRLGSIDEMQEIGFDEAVSEGVVLVEWPERAEESLPANRLEIALDLHGAGRMATLSGGGDWPQRLERTLAIRAFLDQGGFAEASRRHLQGDASTRAYERVETPEGRRAVLMDAPERSPGPIVRDGRTYDDLAHRATTVRPFVAMSDGLRAAGFSAPAILAADMPAGLLLVEDLGKEGVLVDGAPDAERYGVAVDVLAALHATPRPVELPLPDGTRHIVPPFDADALTIEVDLLPRWFARHATGASLSDKAEAEFVAVWRDLFARIDATEKSWLLRDFHSPNLLWLPEREGLRRIGILDHQDAMIGASAYDVASLLQDVRVSVEPALETALADRYVAARKALGAFDEAAFREAYAISGAQRATKVLGGFARLAEAAGKPQYLRHIPRVRGYLKRCLRHPVLSGLALWYERYLPLDD</sequence>
<evidence type="ECO:0000256" key="7">
    <source>
        <dbReference type="ARBA" id="ARBA00022741"/>
    </source>
</evidence>
<gene>
    <name evidence="12" type="ORF">ABIE08_003540</name>
</gene>
<dbReference type="GO" id="GO:0016740">
    <property type="term" value="F:transferase activity"/>
    <property type="evidence" value="ECO:0007669"/>
    <property type="project" value="UniProtKB-KW"/>
</dbReference>
<evidence type="ECO:0000256" key="10">
    <source>
        <dbReference type="ARBA" id="ARBA00032441"/>
    </source>
</evidence>